<feature type="compositionally biased region" description="Low complexity" evidence="2">
    <location>
        <begin position="364"/>
        <end position="374"/>
    </location>
</feature>
<evidence type="ECO:0000313" key="3">
    <source>
        <dbReference type="EMBL" id="KAK9820233.1"/>
    </source>
</evidence>
<keyword evidence="1" id="KW-0175">Coiled coil</keyword>
<evidence type="ECO:0000256" key="2">
    <source>
        <dbReference type="SAM" id="MobiDB-lite"/>
    </source>
</evidence>
<dbReference type="Gene3D" id="1.10.287.1490">
    <property type="match status" value="1"/>
</dbReference>
<evidence type="ECO:0000313" key="4">
    <source>
        <dbReference type="Proteomes" id="UP001489004"/>
    </source>
</evidence>
<name>A0AAW1QFU9_9CHLO</name>
<comment type="caution">
    <text evidence="3">The sequence shown here is derived from an EMBL/GenBank/DDBJ whole genome shotgun (WGS) entry which is preliminary data.</text>
</comment>
<dbReference type="Proteomes" id="UP001489004">
    <property type="component" value="Unassembled WGS sequence"/>
</dbReference>
<feature type="region of interest" description="Disordered" evidence="2">
    <location>
        <begin position="362"/>
        <end position="412"/>
    </location>
</feature>
<dbReference type="EMBL" id="JALJOR010000003">
    <property type="protein sequence ID" value="KAK9820233.1"/>
    <property type="molecule type" value="Genomic_DNA"/>
</dbReference>
<sequence>MASVTVMTNAGLQAKRKLQNRSPEAPYLEEQLRGGSLPRLASNQTGALSGYGSEADTFLKGSPGQAPKKRITNEAAALGLDKSPSSMFTQMVNIHVQQSNLDLVRSNQHECSRLLLETWLDEVLHQPTQHSPRERQGFLGSKGLGRFGLSREALAGGGLSSEEVDRLYRSMYVYTVGFQDLLKDLLTHCDNRAAVLHNVWRAFMCISETALKVNFKSEFLELVVAKEQQQAQLLVAQEAMAEVHGNHNELERMLAWLTGAHAEELAMHRMYKAEAEGIQEFLTQEKTLHNDTMLRYTRVAAECTSLDQQVRDLQSMLREMTTDRDAGLKKIEKLQKRVNRYEKAMTEADRELTQVLSQFKPEEQAAAARTQEQASTSGREAHDAGARATKRSKSRNASGTDQPASPGAGRDEKLNRLGEMADRLRMLQDQVSDLNMRLLKENEGRLEAIRTIRDRDAVIATKEQAIDEASDQYRSAKERIHALEEEVAWLSSGRVLELQGELDSSRAESTALASALEQASGSQGKLQERITGLQRKLERKRGKKRAWKGLFYGQTSVSDALEGRLEVASGRVAKLTRQCKQQAAQLDTYMAMARNLGAGFAAVSQSLAANQTARRLLQRELAAARAKLDMCGSALQTRAGEAAASKAKIAALEKTCKEHLNHLVRLNDYSLALERAMSFSETAMLESKRELRDTWAQLHSLLDQLGQMEAWLASTEATMAARTAQHEVLLGQRDARIEQLTLERDKLQMMKEQLVTQAHDLTRQLHAAESALHEERLRRLELEHKVEGLEKAAAENSHHLASQLSSVQELLQAETSSYQQQVKDLTTALERKRFKKGLYKRGLGEQREEAKRLQEAVLDRDGRMLALAKRLAKVKADVQELSSMRFGAEPAEEAASTAAPAPAGHKGVVLSEHSVALEALWQDKTRLQEGLEEVMQKLQHEKDEKARLALLGSKHDQEQALGFVSNRIALAEAAKNDETATTGLTAAEEAFMNEQTRLISELQAIKASLEEELWKVTHDRDRWREEQEHSQKTLQGYLSIEESFNAKMKAVEEEKENIATNLKKAEAVRSFLQGEVGALKTQREKMKYQIKELEDKLKTAKPA</sequence>
<dbReference type="AlphaFoldDB" id="A0AAW1QFU9"/>
<feature type="coiled-coil region" evidence="1">
    <location>
        <begin position="317"/>
        <end position="358"/>
    </location>
</feature>
<evidence type="ECO:0000256" key="1">
    <source>
        <dbReference type="SAM" id="Coils"/>
    </source>
</evidence>
<feature type="coiled-coil region" evidence="1">
    <location>
        <begin position="992"/>
        <end position="1096"/>
    </location>
</feature>
<gene>
    <name evidence="3" type="ORF">WJX72_007746</name>
</gene>
<keyword evidence="4" id="KW-1185">Reference proteome</keyword>
<protein>
    <submittedName>
        <fullName evidence="3">Uncharacterized protein</fullName>
    </submittedName>
</protein>
<accession>A0AAW1QFU9</accession>
<reference evidence="3 4" key="1">
    <citation type="journal article" date="2024" name="Nat. Commun.">
        <title>Phylogenomics reveals the evolutionary origins of lichenization in chlorophyte algae.</title>
        <authorList>
            <person name="Puginier C."/>
            <person name="Libourel C."/>
            <person name="Otte J."/>
            <person name="Skaloud P."/>
            <person name="Haon M."/>
            <person name="Grisel S."/>
            <person name="Petersen M."/>
            <person name="Berrin J.G."/>
            <person name="Delaux P.M."/>
            <person name="Dal Grande F."/>
            <person name="Keller J."/>
        </authorList>
    </citation>
    <scope>NUCLEOTIDE SEQUENCE [LARGE SCALE GENOMIC DNA]</scope>
    <source>
        <strain evidence="3 4">SAG 2043</strain>
    </source>
</reference>
<organism evidence="3 4">
    <name type="scientific">[Myrmecia] bisecta</name>
    <dbReference type="NCBI Taxonomy" id="41462"/>
    <lineage>
        <taxon>Eukaryota</taxon>
        <taxon>Viridiplantae</taxon>
        <taxon>Chlorophyta</taxon>
        <taxon>core chlorophytes</taxon>
        <taxon>Trebouxiophyceae</taxon>
        <taxon>Trebouxiales</taxon>
        <taxon>Trebouxiaceae</taxon>
        <taxon>Myrmecia</taxon>
    </lineage>
</organism>
<feature type="coiled-coil region" evidence="1">
    <location>
        <begin position="737"/>
        <end position="792"/>
    </location>
</feature>
<proteinExistence type="predicted"/>
<feature type="coiled-coil region" evidence="1">
    <location>
        <begin position="924"/>
        <end position="951"/>
    </location>
</feature>